<keyword evidence="4" id="KW-1185">Reference proteome</keyword>
<evidence type="ECO:0000313" key="3">
    <source>
        <dbReference type="EMBL" id="GIX94216.1"/>
    </source>
</evidence>
<evidence type="ECO:0000256" key="2">
    <source>
        <dbReference type="SAM" id="Phobius"/>
    </source>
</evidence>
<dbReference type="AlphaFoldDB" id="A0AAV4PAV4"/>
<keyword evidence="2" id="KW-0472">Membrane</keyword>
<sequence length="189" mass="21109">MKTALMRKGEEKEDGGCGGGHRIPTAPRGDAYENHLPLYRDKIPFPPFKNDKLSRPGLHFSAPARDKAPPRKLLYNSSLKDKRLHGNFLSLMEFYGLMARICALAASHPLRQAISTQPLGITLINHVWWGGRPCVFEDILAAPDVYGWLSSSPLRRIRPGLPIILHSRYIFGSFSLGIMAGWGIFLFAN</sequence>
<feature type="transmembrane region" description="Helical" evidence="2">
    <location>
        <begin position="169"/>
        <end position="188"/>
    </location>
</feature>
<comment type="caution">
    <text evidence="3">The sequence shown here is derived from an EMBL/GenBank/DDBJ whole genome shotgun (WGS) entry which is preliminary data.</text>
</comment>
<feature type="region of interest" description="Disordered" evidence="1">
    <location>
        <begin position="1"/>
        <end position="29"/>
    </location>
</feature>
<reference evidence="3 4" key="1">
    <citation type="submission" date="2021-06" db="EMBL/GenBank/DDBJ databases">
        <title>Caerostris extrusa draft genome.</title>
        <authorList>
            <person name="Kono N."/>
            <person name="Arakawa K."/>
        </authorList>
    </citation>
    <scope>NUCLEOTIDE SEQUENCE [LARGE SCALE GENOMIC DNA]</scope>
</reference>
<dbReference type="Proteomes" id="UP001054945">
    <property type="component" value="Unassembled WGS sequence"/>
</dbReference>
<gene>
    <name evidence="3" type="ORF">CEXT_146001</name>
</gene>
<keyword evidence="2" id="KW-1133">Transmembrane helix</keyword>
<name>A0AAV4PAV4_CAEEX</name>
<keyword evidence="2" id="KW-0812">Transmembrane</keyword>
<evidence type="ECO:0000256" key="1">
    <source>
        <dbReference type="SAM" id="MobiDB-lite"/>
    </source>
</evidence>
<evidence type="ECO:0000313" key="4">
    <source>
        <dbReference type="Proteomes" id="UP001054945"/>
    </source>
</evidence>
<proteinExistence type="predicted"/>
<dbReference type="EMBL" id="BPLR01004349">
    <property type="protein sequence ID" value="GIX94216.1"/>
    <property type="molecule type" value="Genomic_DNA"/>
</dbReference>
<organism evidence="3 4">
    <name type="scientific">Caerostris extrusa</name>
    <name type="common">Bark spider</name>
    <name type="synonym">Caerostris bankana</name>
    <dbReference type="NCBI Taxonomy" id="172846"/>
    <lineage>
        <taxon>Eukaryota</taxon>
        <taxon>Metazoa</taxon>
        <taxon>Ecdysozoa</taxon>
        <taxon>Arthropoda</taxon>
        <taxon>Chelicerata</taxon>
        <taxon>Arachnida</taxon>
        <taxon>Araneae</taxon>
        <taxon>Araneomorphae</taxon>
        <taxon>Entelegynae</taxon>
        <taxon>Araneoidea</taxon>
        <taxon>Araneidae</taxon>
        <taxon>Caerostris</taxon>
    </lineage>
</organism>
<accession>A0AAV4PAV4</accession>
<protein>
    <submittedName>
        <fullName evidence="3">Uncharacterized protein</fullName>
    </submittedName>
</protein>